<dbReference type="NCBIfam" id="TIGR00350">
    <property type="entry name" value="lytR_cpsA_psr"/>
    <property type="match status" value="1"/>
</dbReference>
<keyword evidence="9" id="KW-1185">Reference proteome</keyword>
<gene>
    <name evidence="8" type="primary">lytR_3</name>
    <name evidence="8" type="ORF">BN983_01987</name>
</gene>
<dbReference type="PANTHER" id="PTHR33392:SF6">
    <property type="entry name" value="POLYISOPRENYL-TEICHOIC ACID--PEPTIDOGLYCAN TEICHOIC ACID TRANSFERASE TAGU"/>
    <property type="match status" value="1"/>
</dbReference>
<protein>
    <submittedName>
        <fullName evidence="8">Membrane-bound protein LytR</fullName>
    </submittedName>
</protein>
<name>A0A024P532_9BACI</name>
<dbReference type="EMBL" id="CCDI010000002">
    <property type="protein sequence ID" value="CDQ23736.1"/>
    <property type="molecule type" value="Genomic_DNA"/>
</dbReference>
<feature type="compositionally biased region" description="Basic and acidic residues" evidence="5">
    <location>
        <begin position="352"/>
        <end position="407"/>
    </location>
</feature>
<evidence type="ECO:0000256" key="1">
    <source>
        <dbReference type="ARBA" id="ARBA00006068"/>
    </source>
</evidence>
<comment type="similarity">
    <text evidence="1">Belongs to the LytR/CpsA/Psr (LCP) family.</text>
</comment>
<proteinExistence type="inferred from homology"/>
<dbReference type="InterPro" id="IPR050922">
    <property type="entry name" value="LytR/CpsA/Psr_CW_biosynth"/>
</dbReference>
<dbReference type="InterPro" id="IPR009988">
    <property type="entry name" value="DUF1510"/>
</dbReference>
<comment type="caution">
    <text evidence="8">The sequence shown here is derived from an EMBL/GenBank/DDBJ whole genome shotgun (WGS) entry which is preliminary data.</text>
</comment>
<keyword evidence="4" id="KW-0472">Membrane</keyword>
<evidence type="ECO:0000256" key="3">
    <source>
        <dbReference type="ARBA" id="ARBA00022968"/>
    </source>
</evidence>
<dbReference type="PANTHER" id="PTHR33392">
    <property type="entry name" value="POLYISOPRENYL-TEICHOIC ACID--PEPTIDOGLYCAN TEICHOIC ACID TRANSFERASE TAGU"/>
    <property type="match status" value="1"/>
</dbReference>
<reference evidence="9" key="1">
    <citation type="submission" date="2014-03" db="EMBL/GenBank/DDBJ databases">
        <authorList>
            <person name="Urmite Genomes U."/>
        </authorList>
    </citation>
    <scope>NUCLEOTIDE SEQUENCE [LARGE SCALE GENOMIC DNA]</scope>
    <source>
        <strain evidence="9">HD-03</strain>
    </source>
</reference>
<evidence type="ECO:0000259" key="6">
    <source>
        <dbReference type="Pfam" id="PF03816"/>
    </source>
</evidence>
<dbReference type="GO" id="GO:0071555">
    <property type="term" value="P:cell wall organization"/>
    <property type="evidence" value="ECO:0007669"/>
    <property type="project" value="UniProtKB-KW"/>
</dbReference>
<keyword evidence="3" id="KW-0735">Signal-anchor</keyword>
<feature type="compositionally biased region" description="Basic and acidic residues" evidence="5">
    <location>
        <begin position="327"/>
        <end position="342"/>
    </location>
</feature>
<sequence>MGKKVVLFILTACTVLILGIISYVFQFTTTTTSNIVKEIDRNGKFGDRQEEISLMDGDPVSVLVMGMDTRAGKQGGQTDTLVLLTINPDSKSVKMVSIPRDTYTKIEGGIDKINSAYGIGNVEMTMNSVENLLNVPVDYYIEIDMKGFTGIVDSLGGVEVNNDFEFRTDHSDFTDENVHFPKGKLTLDGKEALLYARMRKLDPRGDFGRQKRQRQVIESILHKGSNLSSVTKFGEIAQVVGKNVNTNFNLFELWMLQSNYKEAQENITSYEIAGEDKTIKGTYYYMPDKKELDRISTVMKNHLEMNDQDPYAGEEKKQDSESSELEEEKKQEAKSRESKEGTSEEAEEMDGEESRNDQEESNEDKDSIKGENSKEAEERNTEDSHEKQDPPNEQKETETFDSEEKSVENSWDPNVAQVITKNWSPVPTSQENYSGVSFEKGSLDWEEMTAAISKGAGLQKNDMIVWWVSGEGLKKVIGTVTDKAQTNNYRVYVSWVDGAGYKPTKVEVLHENDQKR</sequence>
<evidence type="ECO:0000313" key="8">
    <source>
        <dbReference type="EMBL" id="CDQ23736.1"/>
    </source>
</evidence>
<dbReference type="AlphaFoldDB" id="A0A024P532"/>
<evidence type="ECO:0000259" key="7">
    <source>
        <dbReference type="Pfam" id="PF07423"/>
    </source>
</evidence>
<keyword evidence="2" id="KW-0812">Transmembrane</keyword>
<evidence type="ECO:0000256" key="5">
    <source>
        <dbReference type="SAM" id="MobiDB-lite"/>
    </source>
</evidence>
<organism evidence="8 9">
    <name type="scientific">Halobacillus karajensis</name>
    <dbReference type="NCBI Taxonomy" id="195088"/>
    <lineage>
        <taxon>Bacteria</taxon>
        <taxon>Bacillati</taxon>
        <taxon>Bacillota</taxon>
        <taxon>Bacilli</taxon>
        <taxon>Bacillales</taxon>
        <taxon>Bacillaceae</taxon>
        <taxon>Halobacillus</taxon>
    </lineage>
</organism>
<evidence type="ECO:0000313" key="9">
    <source>
        <dbReference type="Proteomes" id="UP000028868"/>
    </source>
</evidence>
<dbReference type="RefSeq" id="WP_051744106.1">
    <property type="nucleotide sequence ID" value="NZ_CCDH010000003.1"/>
</dbReference>
<dbReference type="Gene3D" id="3.40.630.190">
    <property type="entry name" value="LCP protein"/>
    <property type="match status" value="1"/>
</dbReference>
<dbReference type="Pfam" id="PF07423">
    <property type="entry name" value="DUF1510"/>
    <property type="match status" value="1"/>
</dbReference>
<evidence type="ECO:0000256" key="2">
    <source>
        <dbReference type="ARBA" id="ARBA00022692"/>
    </source>
</evidence>
<feature type="domain" description="DUF1510" evidence="7">
    <location>
        <begin position="419"/>
        <end position="509"/>
    </location>
</feature>
<feature type="region of interest" description="Disordered" evidence="5">
    <location>
        <begin position="305"/>
        <end position="412"/>
    </location>
</feature>
<feature type="domain" description="Cell envelope-related transcriptional attenuator" evidence="6">
    <location>
        <begin position="78"/>
        <end position="223"/>
    </location>
</feature>
<accession>A0A024P532</accession>
<dbReference type="InterPro" id="IPR004474">
    <property type="entry name" value="LytR_CpsA_psr"/>
</dbReference>
<keyword evidence="4" id="KW-1133">Transmembrane helix</keyword>
<evidence type="ECO:0000256" key="4">
    <source>
        <dbReference type="ARBA" id="ARBA00022989"/>
    </source>
</evidence>
<dbReference type="Proteomes" id="UP000028868">
    <property type="component" value="Unassembled WGS sequence"/>
</dbReference>
<dbReference type="Pfam" id="PF03816">
    <property type="entry name" value="LytR_cpsA_psr"/>
    <property type="match status" value="1"/>
</dbReference>
<reference evidence="8 9" key="2">
    <citation type="submission" date="2014-05" db="EMBL/GenBank/DDBJ databases">
        <title>Draft genome sequence of Halobacillus karajensis HK-03.</title>
        <authorList>
            <person name="Khelaifia S."/>
            <person name="Croce O."/>
            <person name="Lagier J.C."/>
            <person name="Raoult D."/>
        </authorList>
    </citation>
    <scope>NUCLEOTIDE SEQUENCE [LARGE SCALE GENOMIC DNA]</scope>
    <source>
        <strain evidence="8 9">HD-03</strain>
    </source>
</reference>